<organism evidence="1 2">
    <name type="scientific">Mesorhabditis belari</name>
    <dbReference type="NCBI Taxonomy" id="2138241"/>
    <lineage>
        <taxon>Eukaryota</taxon>
        <taxon>Metazoa</taxon>
        <taxon>Ecdysozoa</taxon>
        <taxon>Nematoda</taxon>
        <taxon>Chromadorea</taxon>
        <taxon>Rhabditida</taxon>
        <taxon>Rhabditina</taxon>
        <taxon>Rhabditomorpha</taxon>
        <taxon>Rhabditoidea</taxon>
        <taxon>Rhabditidae</taxon>
        <taxon>Mesorhabditinae</taxon>
        <taxon>Mesorhabditis</taxon>
    </lineage>
</organism>
<sequence length="280" mass="31014">MVLVKGGLFAQCGRSVTPTCSPFPGKLNGDDKGTIPKSVSSQDVLATRAVYVEEFKFKEFPNDAGVDIELASNLDETMSIKTDLSDDDQSFVAVDLPPEEELFPSADEAIEACGVDDKIANDREYKSLMAKQVNVLTATLSDVHVLVNIFDQNMKILGKAEKFDLQQELGILRGNVYASKATRSNEPPIFAESPHAVFDLSAPSECQYSILKLNVNGIDLMLDDEIVAHLSAFIVDDQPTPNKVRLQVEVKDSRIEIRDPKKKKPLRLKIRECLIEQDED</sequence>
<name>A0AAF3ETP3_9BILA</name>
<dbReference type="AlphaFoldDB" id="A0AAF3ETP3"/>
<protein>
    <submittedName>
        <fullName evidence="2">Uncharacterized protein</fullName>
    </submittedName>
</protein>
<evidence type="ECO:0000313" key="1">
    <source>
        <dbReference type="Proteomes" id="UP000887575"/>
    </source>
</evidence>
<dbReference type="WBParaSite" id="MBELARI_LOCUS17438">
    <property type="protein sequence ID" value="MBELARI_LOCUS17438"/>
    <property type="gene ID" value="MBELARI_LOCUS17438"/>
</dbReference>
<proteinExistence type="predicted"/>
<evidence type="ECO:0000313" key="2">
    <source>
        <dbReference type="WBParaSite" id="MBELARI_LOCUS17438"/>
    </source>
</evidence>
<accession>A0AAF3ETP3</accession>
<keyword evidence="1" id="KW-1185">Reference proteome</keyword>
<reference evidence="2" key="1">
    <citation type="submission" date="2024-02" db="UniProtKB">
        <authorList>
            <consortium name="WormBaseParasite"/>
        </authorList>
    </citation>
    <scope>IDENTIFICATION</scope>
</reference>
<dbReference type="Proteomes" id="UP000887575">
    <property type="component" value="Unassembled WGS sequence"/>
</dbReference>